<keyword evidence="2" id="KW-0813">Transport</keyword>
<evidence type="ECO:0000256" key="2">
    <source>
        <dbReference type="ARBA" id="ARBA00022448"/>
    </source>
</evidence>
<dbReference type="PROSITE" id="PS50893">
    <property type="entry name" value="ABC_TRANSPORTER_2"/>
    <property type="match status" value="1"/>
</dbReference>
<dbReference type="EMBL" id="FRXO01000012">
    <property type="protein sequence ID" value="SHO67269.1"/>
    <property type="molecule type" value="Genomic_DNA"/>
</dbReference>
<dbReference type="STRING" id="1123029.SAMN02745172_03944"/>
<gene>
    <name evidence="6" type="ORF">SAMN02745172_03944</name>
</gene>
<dbReference type="GO" id="GO:0015697">
    <property type="term" value="P:quaternary ammonium group transport"/>
    <property type="evidence" value="ECO:0007669"/>
    <property type="project" value="UniProtKB-ARBA"/>
</dbReference>
<keyword evidence="4 6" id="KW-0067">ATP-binding</keyword>
<dbReference type="Gene3D" id="3.40.50.300">
    <property type="entry name" value="P-loop containing nucleotide triphosphate hydrolases"/>
    <property type="match status" value="1"/>
</dbReference>
<sequence>MIVLDRLVKRFGDTKVIDGVSLTVPDGAVCALVGVSGSGKSTTLRLINRMIEPDGGTVRIGGVDVATVPLVTLRRRIGYVIQSIGLFPHWTIARNVATVPHLLNWPKARIDERVDELLDLVGLDPALYRDRRPHELSGGQQQRVGVARALAADPDVLLMDEPFGALDPVTRDGLQAALADIQHRTGKTIVIVTHDIDEAIRLASMIAILDKGRVIQHGSPRDILTRPANAFVSAFVGGPRLGLRLLQVGTVGERAAFDAAAAEAFARETASAVEPIDAAASLDQAVARMVASGTTRLPVVDGAAGRHGILEFAAVVRP</sequence>
<dbReference type="GO" id="GO:0016887">
    <property type="term" value="F:ATP hydrolysis activity"/>
    <property type="evidence" value="ECO:0007669"/>
    <property type="project" value="InterPro"/>
</dbReference>
<evidence type="ECO:0000256" key="1">
    <source>
        <dbReference type="ARBA" id="ARBA00005417"/>
    </source>
</evidence>
<feature type="domain" description="ABC transporter" evidence="5">
    <location>
        <begin position="2"/>
        <end position="236"/>
    </location>
</feature>
<dbReference type="GO" id="GO:0005524">
    <property type="term" value="F:ATP binding"/>
    <property type="evidence" value="ECO:0007669"/>
    <property type="project" value="UniProtKB-KW"/>
</dbReference>
<name>A0A1M7ZR28_9HYPH</name>
<dbReference type="InterPro" id="IPR027417">
    <property type="entry name" value="P-loop_NTPase"/>
</dbReference>
<evidence type="ECO:0000313" key="7">
    <source>
        <dbReference type="Proteomes" id="UP000186406"/>
    </source>
</evidence>
<dbReference type="AlphaFoldDB" id="A0A1M7ZR28"/>
<evidence type="ECO:0000256" key="4">
    <source>
        <dbReference type="ARBA" id="ARBA00022840"/>
    </source>
</evidence>
<dbReference type="RefSeq" id="WP_073631909.1">
    <property type="nucleotide sequence ID" value="NZ_FRXO01000012.1"/>
</dbReference>
<keyword evidence="3" id="KW-0547">Nucleotide-binding</keyword>
<dbReference type="PROSITE" id="PS00211">
    <property type="entry name" value="ABC_TRANSPORTER_1"/>
    <property type="match status" value="1"/>
</dbReference>
<evidence type="ECO:0000259" key="5">
    <source>
        <dbReference type="PROSITE" id="PS50893"/>
    </source>
</evidence>
<keyword evidence="7" id="KW-1185">Reference proteome</keyword>
<dbReference type="InterPro" id="IPR003439">
    <property type="entry name" value="ABC_transporter-like_ATP-bd"/>
</dbReference>
<dbReference type="InterPro" id="IPR003593">
    <property type="entry name" value="AAA+_ATPase"/>
</dbReference>
<dbReference type="Pfam" id="PF00005">
    <property type="entry name" value="ABC_tran"/>
    <property type="match status" value="1"/>
</dbReference>
<dbReference type="PANTHER" id="PTHR43117">
    <property type="entry name" value="OSMOPROTECTANT IMPORT ATP-BINDING PROTEIN OSMV"/>
    <property type="match status" value="1"/>
</dbReference>
<reference evidence="6 7" key="1">
    <citation type="submission" date="2016-12" db="EMBL/GenBank/DDBJ databases">
        <authorList>
            <person name="Song W.-J."/>
            <person name="Kurnit D.M."/>
        </authorList>
    </citation>
    <scope>NUCLEOTIDE SEQUENCE [LARGE SCALE GENOMIC DNA]</scope>
    <source>
        <strain evidence="6 7">DSM 19599</strain>
    </source>
</reference>
<dbReference type="OrthoDB" id="9802264at2"/>
<comment type="similarity">
    <text evidence="1">Belongs to the ABC transporter superfamily.</text>
</comment>
<dbReference type="InterPro" id="IPR017871">
    <property type="entry name" value="ABC_transporter-like_CS"/>
</dbReference>
<dbReference type="FunFam" id="3.40.50.300:FF:000425">
    <property type="entry name" value="Probable ABC transporter, ATP-binding subunit"/>
    <property type="match status" value="1"/>
</dbReference>
<dbReference type="PANTHER" id="PTHR43117:SF5">
    <property type="entry name" value="GLYCINE BETAINE UPTAKE SYSTEM ATP-BINDING PROTEIN YEHX"/>
    <property type="match status" value="1"/>
</dbReference>
<dbReference type="Proteomes" id="UP000186406">
    <property type="component" value="Unassembled WGS sequence"/>
</dbReference>
<evidence type="ECO:0000256" key="3">
    <source>
        <dbReference type="ARBA" id="ARBA00022741"/>
    </source>
</evidence>
<organism evidence="6 7">
    <name type="scientific">Pseudoxanthobacter soli DSM 19599</name>
    <dbReference type="NCBI Taxonomy" id="1123029"/>
    <lineage>
        <taxon>Bacteria</taxon>
        <taxon>Pseudomonadati</taxon>
        <taxon>Pseudomonadota</taxon>
        <taxon>Alphaproteobacteria</taxon>
        <taxon>Hyphomicrobiales</taxon>
        <taxon>Segnochrobactraceae</taxon>
        <taxon>Pseudoxanthobacter</taxon>
    </lineage>
</organism>
<dbReference type="SMART" id="SM00382">
    <property type="entry name" value="AAA"/>
    <property type="match status" value="1"/>
</dbReference>
<proteinExistence type="inferred from homology"/>
<evidence type="ECO:0000313" key="6">
    <source>
        <dbReference type="EMBL" id="SHO67269.1"/>
    </source>
</evidence>
<protein>
    <submittedName>
        <fullName evidence="6">Osmoprotectant transport system ATP-binding protein</fullName>
    </submittedName>
</protein>
<dbReference type="SUPFAM" id="SSF52540">
    <property type="entry name" value="P-loop containing nucleoside triphosphate hydrolases"/>
    <property type="match status" value="1"/>
</dbReference>
<accession>A0A1M7ZR28</accession>